<evidence type="ECO:0000313" key="3">
    <source>
        <dbReference type="Proteomes" id="UP000029453"/>
    </source>
</evidence>
<dbReference type="InterPro" id="IPR016040">
    <property type="entry name" value="NAD(P)-bd_dom"/>
</dbReference>
<gene>
    <name evidence="2" type="ORF">PPOP_0932</name>
</gene>
<evidence type="ECO:0000313" key="2">
    <source>
        <dbReference type="EMBL" id="GAC41581.1"/>
    </source>
</evidence>
<sequence length="314" mass="36175">MVALKVLITGVSGFVGTFLSERLLREGYEVVGLSRSRPENKEIKFFSCDINDALNIGKILKETKPDEIYHLAGTAFIPHCYGNPVHAYHTIMNGTMTLYEEVRKQKLEPKILYVGSGEVYGEWNGHPFHEGDLLHPNNPYAGAKSCADLLSEQYVRSYKMNIIRARPFNHTGPKQSEKFVCSNFAKQIAEMEIDHRQVIRTGNIFVKRDFLDVRDVVNAYYLLMQKGEAGEVYNVSANKAVSIRKVLHYLFQYSDIQSPKVEVDLNKVRDNEAIVRIGDNTKLCQETGWRPIYKLKDTMGELLQYWRKMQHYRK</sequence>
<organism evidence="2 3">
    <name type="scientific">Paenibacillus popilliae ATCC 14706</name>
    <dbReference type="NCBI Taxonomy" id="1212764"/>
    <lineage>
        <taxon>Bacteria</taxon>
        <taxon>Bacillati</taxon>
        <taxon>Bacillota</taxon>
        <taxon>Bacilli</taxon>
        <taxon>Bacillales</taxon>
        <taxon>Paenibacillaceae</taxon>
        <taxon>Paenibacillus</taxon>
    </lineage>
</organism>
<accession>M9LMX2</accession>
<dbReference type="Gene3D" id="3.90.25.10">
    <property type="entry name" value="UDP-galactose 4-epimerase, domain 1"/>
    <property type="match status" value="1"/>
</dbReference>
<dbReference type="SUPFAM" id="SSF51735">
    <property type="entry name" value="NAD(P)-binding Rossmann-fold domains"/>
    <property type="match status" value="1"/>
</dbReference>
<dbReference type="InterPro" id="IPR036291">
    <property type="entry name" value="NAD(P)-bd_dom_sf"/>
</dbReference>
<protein>
    <submittedName>
        <fullName evidence="2">Nucleoside-diphosphate sugar epimerase</fullName>
    </submittedName>
</protein>
<dbReference type="PANTHER" id="PTHR43000">
    <property type="entry name" value="DTDP-D-GLUCOSE 4,6-DEHYDRATASE-RELATED"/>
    <property type="match status" value="1"/>
</dbReference>
<dbReference type="EMBL" id="BALG01000040">
    <property type="protein sequence ID" value="GAC41581.1"/>
    <property type="molecule type" value="Genomic_DNA"/>
</dbReference>
<dbReference type="Proteomes" id="UP000029453">
    <property type="component" value="Unassembled WGS sequence"/>
</dbReference>
<dbReference type="Pfam" id="PF16363">
    <property type="entry name" value="GDP_Man_Dehyd"/>
    <property type="match status" value="1"/>
</dbReference>
<dbReference type="Gene3D" id="3.40.50.720">
    <property type="entry name" value="NAD(P)-binding Rossmann-like Domain"/>
    <property type="match status" value="1"/>
</dbReference>
<reference evidence="2 3" key="1">
    <citation type="submission" date="2012-10" db="EMBL/GenBank/DDBJ databases">
        <title>Draft Genome Sequence of Paenibacillus popilliae ATCC 14706T.</title>
        <authorList>
            <person name="Iiyama K."/>
            <person name="Mori K."/>
            <person name="Mon H."/>
            <person name="Chieda Y."/>
            <person name="Lee J.M."/>
            <person name="Kusakabe T."/>
            <person name="Tashiro K."/>
            <person name="Asano S."/>
            <person name="Yasunaga-Aoki C."/>
            <person name="Shimizu S."/>
        </authorList>
    </citation>
    <scope>NUCLEOTIDE SEQUENCE [LARGE SCALE GENOMIC DNA]</scope>
    <source>
        <strain evidence="2 3">ATCC 14706</strain>
    </source>
</reference>
<proteinExistence type="predicted"/>
<comment type="caution">
    <text evidence="2">The sequence shown here is derived from an EMBL/GenBank/DDBJ whole genome shotgun (WGS) entry which is preliminary data.</text>
</comment>
<keyword evidence="3" id="KW-1185">Reference proteome</keyword>
<dbReference type="AlphaFoldDB" id="M9LMX2"/>
<feature type="domain" description="NAD(P)-binding" evidence="1">
    <location>
        <begin position="7"/>
        <end position="299"/>
    </location>
</feature>
<name>M9LMX2_PAEPP</name>
<evidence type="ECO:0000259" key="1">
    <source>
        <dbReference type="Pfam" id="PF16363"/>
    </source>
</evidence>